<comment type="caution">
    <text evidence="11">The sequence shown here is derived from an EMBL/GenBank/DDBJ whole genome shotgun (WGS) entry which is preliminary data.</text>
</comment>
<evidence type="ECO:0000313" key="12">
    <source>
        <dbReference type="Proteomes" id="UP000284605"/>
    </source>
</evidence>
<evidence type="ECO:0000256" key="1">
    <source>
        <dbReference type="ARBA" id="ARBA00001164"/>
    </source>
</evidence>
<dbReference type="InterPro" id="IPR001240">
    <property type="entry name" value="PRAI_dom"/>
</dbReference>
<accession>A0A418WT15</accession>
<comment type="similarity">
    <text evidence="9">Belongs to the TrpF family.</text>
</comment>
<evidence type="ECO:0000256" key="9">
    <source>
        <dbReference type="HAMAP-Rule" id="MF_00135"/>
    </source>
</evidence>
<dbReference type="SUPFAM" id="SSF51366">
    <property type="entry name" value="Ribulose-phoshate binding barrel"/>
    <property type="match status" value="1"/>
</dbReference>
<dbReference type="InterPro" id="IPR044643">
    <property type="entry name" value="TrpF_fam"/>
</dbReference>
<evidence type="ECO:0000256" key="3">
    <source>
        <dbReference type="ARBA" id="ARBA00012572"/>
    </source>
</evidence>
<evidence type="ECO:0000256" key="2">
    <source>
        <dbReference type="ARBA" id="ARBA00004664"/>
    </source>
</evidence>
<dbReference type="OrthoDB" id="9796196at2"/>
<comment type="catalytic activity">
    <reaction evidence="1 9">
        <text>N-(5-phospho-beta-D-ribosyl)anthranilate = 1-(2-carboxyphenylamino)-1-deoxy-D-ribulose 5-phosphate</text>
        <dbReference type="Rhea" id="RHEA:21540"/>
        <dbReference type="ChEBI" id="CHEBI:18277"/>
        <dbReference type="ChEBI" id="CHEBI:58613"/>
        <dbReference type="EC" id="5.3.1.24"/>
    </reaction>
</comment>
<evidence type="ECO:0000256" key="7">
    <source>
        <dbReference type="ARBA" id="ARBA00023141"/>
    </source>
</evidence>
<evidence type="ECO:0000256" key="4">
    <source>
        <dbReference type="ARBA" id="ARBA00022272"/>
    </source>
</evidence>
<proteinExistence type="inferred from homology"/>
<dbReference type="UniPathway" id="UPA00035">
    <property type="reaction ID" value="UER00042"/>
</dbReference>
<dbReference type="PANTHER" id="PTHR42894">
    <property type="entry name" value="N-(5'-PHOSPHORIBOSYL)ANTHRANILATE ISOMERASE"/>
    <property type="match status" value="1"/>
</dbReference>
<dbReference type="RefSeq" id="WP_119775351.1">
    <property type="nucleotide sequence ID" value="NZ_QYUK01000008.1"/>
</dbReference>
<keyword evidence="5 9" id="KW-0028">Amino-acid biosynthesis</keyword>
<reference evidence="11 12" key="1">
    <citation type="submission" date="2018-09" db="EMBL/GenBank/DDBJ databases">
        <authorList>
            <person name="Zhu H."/>
        </authorList>
    </citation>
    <scope>NUCLEOTIDE SEQUENCE [LARGE SCALE GENOMIC DNA]</scope>
    <source>
        <strain evidence="11 12">K1W22B-8</strain>
    </source>
</reference>
<dbReference type="CDD" id="cd00405">
    <property type="entry name" value="PRAI"/>
    <property type="match status" value="1"/>
</dbReference>
<dbReference type="PANTHER" id="PTHR42894:SF1">
    <property type="entry name" value="N-(5'-PHOSPHORIBOSYL)ANTHRANILATE ISOMERASE"/>
    <property type="match status" value="1"/>
</dbReference>
<dbReference type="EMBL" id="QYUK01000008">
    <property type="protein sequence ID" value="RJF94388.1"/>
    <property type="molecule type" value="Genomic_DNA"/>
</dbReference>
<dbReference type="GO" id="GO:0004640">
    <property type="term" value="F:phosphoribosylanthranilate isomerase activity"/>
    <property type="evidence" value="ECO:0007669"/>
    <property type="project" value="UniProtKB-UniRule"/>
</dbReference>
<dbReference type="Gene3D" id="3.20.20.70">
    <property type="entry name" value="Aldolase class I"/>
    <property type="match status" value="1"/>
</dbReference>
<dbReference type="EC" id="5.3.1.24" evidence="3 9"/>
<dbReference type="AlphaFoldDB" id="A0A418WT15"/>
<name>A0A418WT15_9PROT</name>
<keyword evidence="6 9" id="KW-0822">Tryptophan biosynthesis</keyword>
<evidence type="ECO:0000256" key="8">
    <source>
        <dbReference type="ARBA" id="ARBA00023235"/>
    </source>
</evidence>
<dbReference type="NCBIfam" id="NF002295">
    <property type="entry name" value="PRK01222.1-1"/>
    <property type="match status" value="1"/>
</dbReference>
<dbReference type="Pfam" id="PF00697">
    <property type="entry name" value="PRAI"/>
    <property type="match status" value="1"/>
</dbReference>
<protein>
    <recommendedName>
        <fullName evidence="4 9">N-(5'-phosphoribosyl)anthranilate isomerase</fullName>
        <shortName evidence="9">PRAI</shortName>
        <ecNumber evidence="3 9">5.3.1.24</ecNumber>
    </recommendedName>
</protein>
<dbReference type="InterPro" id="IPR013785">
    <property type="entry name" value="Aldolase_TIM"/>
</dbReference>
<dbReference type="InterPro" id="IPR011060">
    <property type="entry name" value="RibuloseP-bd_barrel"/>
</dbReference>
<evidence type="ECO:0000259" key="10">
    <source>
        <dbReference type="Pfam" id="PF00697"/>
    </source>
</evidence>
<keyword evidence="7 9" id="KW-0057">Aromatic amino acid biosynthesis</keyword>
<comment type="pathway">
    <text evidence="2 9">Amino-acid biosynthesis; L-tryptophan biosynthesis; L-tryptophan from chorismate: step 3/5.</text>
</comment>
<keyword evidence="12" id="KW-1185">Reference proteome</keyword>
<feature type="domain" description="N-(5'phosphoribosyl) anthranilate isomerase (PRAI)" evidence="10">
    <location>
        <begin position="5"/>
        <end position="206"/>
    </location>
</feature>
<evidence type="ECO:0000256" key="5">
    <source>
        <dbReference type="ARBA" id="ARBA00022605"/>
    </source>
</evidence>
<dbReference type="GO" id="GO:0000162">
    <property type="term" value="P:L-tryptophan biosynthetic process"/>
    <property type="evidence" value="ECO:0007669"/>
    <property type="project" value="UniProtKB-UniRule"/>
</dbReference>
<gene>
    <name evidence="9" type="primary">trpF</name>
    <name evidence="11" type="ORF">D3874_00605</name>
</gene>
<dbReference type="HAMAP" id="MF_00135">
    <property type="entry name" value="PRAI"/>
    <property type="match status" value="1"/>
</dbReference>
<evidence type="ECO:0000256" key="6">
    <source>
        <dbReference type="ARBA" id="ARBA00022822"/>
    </source>
</evidence>
<keyword evidence="8 9" id="KW-0413">Isomerase</keyword>
<dbReference type="Proteomes" id="UP000284605">
    <property type="component" value="Unassembled WGS sequence"/>
</dbReference>
<sequence>MSIRAKICGLSTPEAVDAAVAGGASHAGFVFYPPSPRNLTPAAAAGLIARLPGHVTPVALVVDADDAAIEAILAAAPVKIIQAHGRETPERVAAIGSRFGLPVMKAVGIAGPEDVAIAHAHEVVADLLLLDAKPPKKGLPGGNGLVFDWQLIAGEAWKKPWFLAGGLTPDNVTLAIRTAGAPAVDVSSGVERAPGVKDLDLIAAFLAAVASVEG</sequence>
<organism evidence="11 12">
    <name type="scientific">Oleomonas cavernae</name>
    <dbReference type="NCBI Taxonomy" id="2320859"/>
    <lineage>
        <taxon>Bacteria</taxon>
        <taxon>Pseudomonadati</taxon>
        <taxon>Pseudomonadota</taxon>
        <taxon>Alphaproteobacteria</taxon>
        <taxon>Acetobacterales</taxon>
        <taxon>Acetobacteraceae</taxon>
        <taxon>Oleomonas</taxon>
    </lineage>
</organism>
<evidence type="ECO:0000313" key="11">
    <source>
        <dbReference type="EMBL" id="RJF94388.1"/>
    </source>
</evidence>